<evidence type="ECO:0000256" key="3">
    <source>
        <dbReference type="ARBA" id="ARBA00022741"/>
    </source>
</evidence>
<dbReference type="PROSITE" id="PS50893">
    <property type="entry name" value="ABC_TRANSPORTER_2"/>
    <property type="match status" value="1"/>
</dbReference>
<dbReference type="Pfam" id="PF00005">
    <property type="entry name" value="ABC_tran"/>
    <property type="match status" value="1"/>
</dbReference>
<feature type="domain" description="ABC transporter" evidence="5">
    <location>
        <begin position="4"/>
        <end position="232"/>
    </location>
</feature>
<dbReference type="Gene3D" id="3.40.50.300">
    <property type="entry name" value="P-loop containing nucleotide triphosphate hydrolases"/>
    <property type="match status" value="1"/>
</dbReference>
<dbReference type="InterPro" id="IPR015854">
    <property type="entry name" value="ABC_transpr_LolD-like"/>
</dbReference>
<evidence type="ECO:0000256" key="1">
    <source>
        <dbReference type="ARBA" id="ARBA00005417"/>
    </source>
</evidence>
<keyword evidence="3" id="KW-0547">Nucleotide-binding</keyword>
<dbReference type="InterPro" id="IPR017911">
    <property type="entry name" value="MacB-like_ATP-bd"/>
</dbReference>
<protein>
    <submittedName>
        <fullName evidence="6">ABC transporter ATP-binding protein</fullName>
    </submittedName>
</protein>
<dbReference type="PROSITE" id="PS00211">
    <property type="entry name" value="ABC_TRANSPORTER_1"/>
    <property type="match status" value="1"/>
</dbReference>
<evidence type="ECO:0000256" key="4">
    <source>
        <dbReference type="ARBA" id="ARBA00022840"/>
    </source>
</evidence>
<comment type="caution">
    <text evidence="6">The sequence shown here is derived from an EMBL/GenBank/DDBJ whole genome shotgun (WGS) entry which is preliminary data.</text>
</comment>
<name>A0A9J6RGE4_9BACI</name>
<gene>
    <name evidence="6" type="ORF">OWO01_14965</name>
</gene>
<reference evidence="6" key="1">
    <citation type="submission" date="2022-11" db="EMBL/GenBank/DDBJ databases">
        <title>WGS of Natronobacillus azotifigens 24KS-1, an anaerobic diazotrophic haloalkaliphile from soda-rich habitats.</title>
        <authorList>
            <person name="Sorokin D.Y."/>
            <person name="Merkel A.Y."/>
        </authorList>
    </citation>
    <scope>NUCLEOTIDE SEQUENCE</scope>
    <source>
        <strain evidence="6">24KS-1</strain>
    </source>
</reference>
<dbReference type="GO" id="GO:0022857">
    <property type="term" value="F:transmembrane transporter activity"/>
    <property type="evidence" value="ECO:0007669"/>
    <property type="project" value="TreeGrafter"/>
</dbReference>
<dbReference type="SUPFAM" id="SSF52540">
    <property type="entry name" value="P-loop containing nucleoside triphosphate hydrolases"/>
    <property type="match status" value="1"/>
</dbReference>
<dbReference type="InterPro" id="IPR003593">
    <property type="entry name" value="AAA+_ATPase"/>
</dbReference>
<dbReference type="InterPro" id="IPR017871">
    <property type="entry name" value="ABC_transporter-like_CS"/>
</dbReference>
<dbReference type="CDD" id="cd03255">
    <property type="entry name" value="ABC_MJ0796_LolCDE_FtsE"/>
    <property type="match status" value="1"/>
</dbReference>
<dbReference type="AlphaFoldDB" id="A0A9J6RGE4"/>
<proteinExistence type="inferred from homology"/>
<keyword evidence="2" id="KW-0813">Transport</keyword>
<dbReference type="FunFam" id="3.40.50.300:FF:000032">
    <property type="entry name" value="Export ABC transporter ATP-binding protein"/>
    <property type="match status" value="1"/>
</dbReference>
<dbReference type="InterPro" id="IPR003439">
    <property type="entry name" value="ABC_transporter-like_ATP-bd"/>
</dbReference>
<dbReference type="GO" id="GO:0005886">
    <property type="term" value="C:plasma membrane"/>
    <property type="evidence" value="ECO:0007669"/>
    <property type="project" value="TreeGrafter"/>
</dbReference>
<evidence type="ECO:0000256" key="2">
    <source>
        <dbReference type="ARBA" id="ARBA00022448"/>
    </source>
</evidence>
<dbReference type="SMART" id="SM00382">
    <property type="entry name" value="AAA"/>
    <property type="match status" value="1"/>
</dbReference>
<accession>A0A9J6RGE4</accession>
<dbReference type="PANTHER" id="PTHR24220:SF86">
    <property type="entry name" value="ABC TRANSPORTER ABCH.1"/>
    <property type="match status" value="1"/>
</dbReference>
<comment type="similarity">
    <text evidence="1">Belongs to the ABC transporter superfamily.</text>
</comment>
<dbReference type="EMBL" id="JAPRAT010000040">
    <property type="protein sequence ID" value="MCZ0704510.1"/>
    <property type="molecule type" value="Genomic_DNA"/>
</dbReference>
<evidence type="ECO:0000259" key="5">
    <source>
        <dbReference type="PROSITE" id="PS50893"/>
    </source>
</evidence>
<evidence type="ECO:0000313" key="6">
    <source>
        <dbReference type="EMBL" id="MCZ0704510.1"/>
    </source>
</evidence>
<dbReference type="InterPro" id="IPR027417">
    <property type="entry name" value="P-loop_NTPase"/>
</dbReference>
<dbReference type="GO" id="GO:0098796">
    <property type="term" value="C:membrane protein complex"/>
    <property type="evidence" value="ECO:0007669"/>
    <property type="project" value="UniProtKB-ARBA"/>
</dbReference>
<dbReference type="PANTHER" id="PTHR24220">
    <property type="entry name" value="IMPORT ATP-BINDING PROTEIN"/>
    <property type="match status" value="1"/>
</dbReference>
<dbReference type="GO" id="GO:0005524">
    <property type="term" value="F:ATP binding"/>
    <property type="evidence" value="ECO:0007669"/>
    <property type="project" value="UniProtKB-KW"/>
</dbReference>
<keyword evidence="4 6" id="KW-0067">ATP-binding</keyword>
<dbReference type="Proteomes" id="UP001084197">
    <property type="component" value="Unassembled WGS sequence"/>
</dbReference>
<sequence length="234" mass="25918">MPMISVQDINKFYHKDKPNQLHILKQLNFTVETGEMVAIMGTSGSGKSSLLNVLGCVDDFQSGSYYLDNTSISTLNDKQLSEIRCRKIGFVLQDFVLIDEETAIENVKTPLFFDRNYSFRSMKKTCMEALVALNIDDLASKKVNQLSGGQQQRVAIARAIVNKPQLLLADEPTGSLDSATSQEIINVLKDLNQQGMTIVIVTHDQQVAAQCQKVFQINDGQLHEHASVATLANP</sequence>
<evidence type="ECO:0000313" key="7">
    <source>
        <dbReference type="Proteomes" id="UP001084197"/>
    </source>
</evidence>
<keyword evidence="7" id="KW-1185">Reference proteome</keyword>
<dbReference type="GO" id="GO:0016887">
    <property type="term" value="F:ATP hydrolysis activity"/>
    <property type="evidence" value="ECO:0007669"/>
    <property type="project" value="InterPro"/>
</dbReference>
<dbReference type="RefSeq" id="WP_268781284.1">
    <property type="nucleotide sequence ID" value="NZ_JAPRAT010000040.1"/>
</dbReference>
<organism evidence="6 7">
    <name type="scientific">Natronobacillus azotifigens</name>
    <dbReference type="NCBI Taxonomy" id="472978"/>
    <lineage>
        <taxon>Bacteria</taxon>
        <taxon>Bacillati</taxon>
        <taxon>Bacillota</taxon>
        <taxon>Bacilli</taxon>
        <taxon>Bacillales</taxon>
        <taxon>Bacillaceae</taxon>
        <taxon>Natronobacillus</taxon>
    </lineage>
</organism>